<dbReference type="GO" id="GO:0005886">
    <property type="term" value="C:plasma membrane"/>
    <property type="evidence" value="ECO:0007669"/>
    <property type="project" value="UniProtKB-SubCell"/>
</dbReference>
<dbReference type="AlphaFoldDB" id="A0A0P9F7P0"/>
<keyword evidence="3" id="KW-1003">Cell membrane</keyword>
<evidence type="ECO:0000313" key="11">
    <source>
        <dbReference type="Proteomes" id="UP000053890"/>
    </source>
</evidence>
<feature type="transmembrane region" description="Helical" evidence="9">
    <location>
        <begin position="9"/>
        <end position="29"/>
    </location>
</feature>
<evidence type="ECO:0000313" key="10">
    <source>
        <dbReference type="EMBL" id="KPV71700.1"/>
    </source>
</evidence>
<protein>
    <recommendedName>
        <fullName evidence="12">Fluoride ion transporter CrcB</fullName>
    </recommendedName>
</protein>
<gene>
    <name evidence="10" type="ORF">RHOBADRAFT_40287</name>
</gene>
<dbReference type="Proteomes" id="UP000053890">
    <property type="component" value="Unassembled WGS sequence"/>
</dbReference>
<organism evidence="10 11">
    <name type="scientific">Rhodotorula graminis (strain WP1)</name>
    <dbReference type="NCBI Taxonomy" id="578459"/>
    <lineage>
        <taxon>Eukaryota</taxon>
        <taxon>Fungi</taxon>
        <taxon>Dikarya</taxon>
        <taxon>Basidiomycota</taxon>
        <taxon>Pucciniomycotina</taxon>
        <taxon>Microbotryomycetes</taxon>
        <taxon>Sporidiobolales</taxon>
        <taxon>Sporidiobolaceae</taxon>
        <taxon>Rhodotorula</taxon>
    </lineage>
</organism>
<feature type="transmembrane region" description="Helical" evidence="9">
    <location>
        <begin position="109"/>
        <end position="134"/>
    </location>
</feature>
<dbReference type="GeneID" id="28974148"/>
<feature type="transmembrane region" description="Helical" evidence="9">
    <location>
        <begin position="280"/>
        <end position="302"/>
    </location>
</feature>
<evidence type="ECO:0000256" key="1">
    <source>
        <dbReference type="ARBA" id="ARBA00002598"/>
    </source>
</evidence>
<dbReference type="PANTHER" id="PTHR28259">
    <property type="entry name" value="FLUORIDE EXPORT PROTEIN 1-RELATED"/>
    <property type="match status" value="1"/>
</dbReference>
<keyword evidence="4 9" id="KW-0812">Transmembrane</keyword>
<feature type="transmembrane region" description="Helical" evidence="9">
    <location>
        <begin position="184"/>
        <end position="202"/>
    </location>
</feature>
<dbReference type="InterPro" id="IPR003691">
    <property type="entry name" value="FluC"/>
</dbReference>
<comment type="similarity">
    <text evidence="7">Belongs to the fluoride channel Fluc/FEX (TC 1.A.43) family.</text>
</comment>
<evidence type="ECO:0000256" key="7">
    <source>
        <dbReference type="ARBA" id="ARBA00035120"/>
    </source>
</evidence>
<dbReference type="GO" id="GO:1903425">
    <property type="term" value="F:fluoride transmembrane transporter activity"/>
    <property type="evidence" value="ECO:0007669"/>
    <property type="project" value="TreeGrafter"/>
</dbReference>
<feature type="transmembrane region" description="Helical" evidence="9">
    <location>
        <begin position="155"/>
        <end position="178"/>
    </location>
</feature>
<dbReference type="Pfam" id="PF02537">
    <property type="entry name" value="CRCB"/>
    <property type="match status" value="2"/>
</dbReference>
<reference evidence="10 11" key="1">
    <citation type="journal article" date="2015" name="Front. Microbiol.">
        <title>Genome sequence of the plant growth promoting endophytic yeast Rhodotorula graminis WP1.</title>
        <authorList>
            <person name="Firrincieli A."/>
            <person name="Otillar R."/>
            <person name="Salamov A."/>
            <person name="Schmutz J."/>
            <person name="Khan Z."/>
            <person name="Redman R.S."/>
            <person name="Fleck N.D."/>
            <person name="Lindquist E."/>
            <person name="Grigoriev I.V."/>
            <person name="Doty S.L."/>
        </authorList>
    </citation>
    <scope>NUCLEOTIDE SEQUENCE [LARGE SCALE GENOMIC DNA]</scope>
    <source>
        <strain evidence="10 11">WP1</strain>
    </source>
</reference>
<feature type="transmembrane region" description="Helical" evidence="9">
    <location>
        <begin position="71"/>
        <end position="89"/>
    </location>
</feature>
<feature type="transmembrane region" description="Helical" evidence="9">
    <location>
        <begin position="35"/>
        <end position="59"/>
    </location>
</feature>
<evidence type="ECO:0000256" key="8">
    <source>
        <dbReference type="ARBA" id="ARBA00035585"/>
    </source>
</evidence>
<dbReference type="OMA" id="ADGYCGC"/>
<dbReference type="PANTHER" id="PTHR28259:SF1">
    <property type="entry name" value="FLUORIDE EXPORT PROTEIN 1-RELATED"/>
    <property type="match status" value="1"/>
</dbReference>
<dbReference type="EMBL" id="KQ474092">
    <property type="protein sequence ID" value="KPV71700.1"/>
    <property type="molecule type" value="Genomic_DNA"/>
</dbReference>
<keyword evidence="11" id="KW-1185">Reference proteome</keyword>
<dbReference type="OrthoDB" id="409792at2759"/>
<evidence type="ECO:0000256" key="5">
    <source>
        <dbReference type="ARBA" id="ARBA00022989"/>
    </source>
</evidence>
<dbReference type="RefSeq" id="XP_018267749.1">
    <property type="nucleotide sequence ID" value="XM_018413699.1"/>
</dbReference>
<name>A0A0P9F7P0_RHOGW</name>
<keyword evidence="5 9" id="KW-1133">Transmembrane helix</keyword>
<evidence type="ECO:0000256" key="6">
    <source>
        <dbReference type="ARBA" id="ARBA00023136"/>
    </source>
</evidence>
<keyword evidence="6 9" id="KW-0472">Membrane</keyword>
<accession>A0A0P9F7P0</accession>
<evidence type="ECO:0000256" key="2">
    <source>
        <dbReference type="ARBA" id="ARBA00004651"/>
    </source>
</evidence>
<feature type="transmembrane region" description="Helical" evidence="9">
    <location>
        <begin position="214"/>
        <end position="236"/>
    </location>
</feature>
<proteinExistence type="inferred from homology"/>
<comment type="catalytic activity">
    <reaction evidence="8">
        <text>fluoride(in) = fluoride(out)</text>
        <dbReference type="Rhea" id="RHEA:76159"/>
        <dbReference type="ChEBI" id="CHEBI:17051"/>
    </reaction>
    <physiologicalReaction direction="left-to-right" evidence="8">
        <dbReference type="Rhea" id="RHEA:76160"/>
    </physiologicalReaction>
</comment>
<evidence type="ECO:0000256" key="3">
    <source>
        <dbReference type="ARBA" id="ARBA00022475"/>
    </source>
</evidence>
<sequence>MFTPTHTQLTVYSLVIFGTLWGVLARLGLQWIGGFASTAVFSLVWAQMVGCAVMGFCVTKKNAIERVFPPLFVMCGTAFCGSLTTWSSMMGDVFTAFANLDKPAGTSRFTGFMTGMGITLVTFFSAQAAFQGGIHLAHVVPSPSRHPRSRPGQGLFNLATIVIGPLFWLGALMLLIFGPSSWRSRATFAIVVAPPGSILRYLVSKHLNPLSARFPIGTLVVNSTSVLVFAVMALLAHHSRSALGCAALKGVQDGFCGSLSTISTMVVELRGLRTGDGYRYFAVSWCVAQALLVVVLGTWVWSGDRGELCWQR</sequence>
<evidence type="ECO:0000256" key="4">
    <source>
        <dbReference type="ARBA" id="ARBA00022692"/>
    </source>
</evidence>
<dbReference type="STRING" id="578459.A0A0P9F7P0"/>
<evidence type="ECO:0008006" key="12">
    <source>
        <dbReference type="Google" id="ProtNLM"/>
    </source>
</evidence>
<comment type="function">
    <text evidence="1">Fluoride channel required for the rapid expulsion of cytoplasmic fluoride.</text>
</comment>
<evidence type="ECO:0000256" key="9">
    <source>
        <dbReference type="SAM" id="Phobius"/>
    </source>
</evidence>
<comment type="subcellular location">
    <subcellularLocation>
        <location evidence="2">Cell membrane</location>
        <topology evidence="2">Multi-pass membrane protein</topology>
    </subcellularLocation>
</comment>